<reference evidence="1" key="1">
    <citation type="submission" date="2020-06" db="EMBL/GenBank/DDBJ databases">
        <authorList>
            <person name="Li T."/>
            <person name="Hu X."/>
            <person name="Zhang T."/>
            <person name="Song X."/>
            <person name="Zhang H."/>
            <person name="Dai N."/>
            <person name="Sheng W."/>
            <person name="Hou X."/>
            <person name="Wei L."/>
        </authorList>
    </citation>
    <scope>NUCLEOTIDE SEQUENCE</scope>
    <source>
        <strain evidence="1">KEN1</strain>
        <tissue evidence="1">Leaf</tissue>
    </source>
</reference>
<protein>
    <submittedName>
        <fullName evidence="1">Uncharacterized protein</fullName>
    </submittedName>
</protein>
<dbReference type="AlphaFoldDB" id="A0AAW2WST9"/>
<gene>
    <name evidence="1" type="ORF">Slati_2172700</name>
</gene>
<accession>A0AAW2WST9</accession>
<reference evidence="1" key="2">
    <citation type="journal article" date="2024" name="Plant">
        <title>Genomic evolution and insights into agronomic trait innovations of Sesamum species.</title>
        <authorList>
            <person name="Miao H."/>
            <person name="Wang L."/>
            <person name="Qu L."/>
            <person name="Liu H."/>
            <person name="Sun Y."/>
            <person name="Le M."/>
            <person name="Wang Q."/>
            <person name="Wei S."/>
            <person name="Zheng Y."/>
            <person name="Lin W."/>
            <person name="Duan Y."/>
            <person name="Cao H."/>
            <person name="Xiong S."/>
            <person name="Wang X."/>
            <person name="Wei L."/>
            <person name="Li C."/>
            <person name="Ma Q."/>
            <person name="Ju M."/>
            <person name="Zhao R."/>
            <person name="Li G."/>
            <person name="Mu C."/>
            <person name="Tian Q."/>
            <person name="Mei H."/>
            <person name="Zhang T."/>
            <person name="Gao T."/>
            <person name="Zhang H."/>
        </authorList>
    </citation>
    <scope>NUCLEOTIDE SEQUENCE</scope>
    <source>
        <strain evidence="1">KEN1</strain>
    </source>
</reference>
<proteinExistence type="predicted"/>
<evidence type="ECO:0000313" key="1">
    <source>
        <dbReference type="EMBL" id="KAL0444500.1"/>
    </source>
</evidence>
<comment type="caution">
    <text evidence="1">The sequence shown here is derived from an EMBL/GenBank/DDBJ whole genome shotgun (WGS) entry which is preliminary data.</text>
</comment>
<name>A0AAW2WST9_9LAMI</name>
<organism evidence="1">
    <name type="scientific">Sesamum latifolium</name>
    <dbReference type="NCBI Taxonomy" id="2727402"/>
    <lineage>
        <taxon>Eukaryota</taxon>
        <taxon>Viridiplantae</taxon>
        <taxon>Streptophyta</taxon>
        <taxon>Embryophyta</taxon>
        <taxon>Tracheophyta</taxon>
        <taxon>Spermatophyta</taxon>
        <taxon>Magnoliopsida</taxon>
        <taxon>eudicotyledons</taxon>
        <taxon>Gunneridae</taxon>
        <taxon>Pentapetalae</taxon>
        <taxon>asterids</taxon>
        <taxon>lamiids</taxon>
        <taxon>Lamiales</taxon>
        <taxon>Pedaliaceae</taxon>
        <taxon>Sesamum</taxon>
    </lineage>
</organism>
<dbReference type="EMBL" id="JACGWN010000007">
    <property type="protein sequence ID" value="KAL0444500.1"/>
    <property type="molecule type" value="Genomic_DNA"/>
</dbReference>
<sequence>MEVPPPSSLIPPDVEVSSSPFKCPRIEKVRPERTSPAGVVSEAMAFPAPVLTPRWEPKANAFNMSRIIHRSDVDKYEVMEKSIKAVHSMVQESCHWISNMQQRFVLERSHSKDLEAKLREIAHLKPQVEEKDGQLAMTTMENEVLKSTTLQAYNRG</sequence>